<dbReference type="Pfam" id="PF19851">
    <property type="entry name" value="DUF6326"/>
    <property type="match status" value="1"/>
</dbReference>
<proteinExistence type="predicted"/>
<dbReference type="AlphaFoldDB" id="X1S8K8"/>
<name>X1S8K8_9ZZZZ</name>
<dbReference type="EMBL" id="BARW01001031">
    <property type="protein sequence ID" value="GAI71765.1"/>
    <property type="molecule type" value="Genomic_DNA"/>
</dbReference>
<evidence type="ECO:0000313" key="2">
    <source>
        <dbReference type="EMBL" id="GAI71765.1"/>
    </source>
</evidence>
<feature type="transmembrane region" description="Helical" evidence="1">
    <location>
        <begin position="21"/>
        <end position="39"/>
    </location>
</feature>
<dbReference type="InterPro" id="IPR046289">
    <property type="entry name" value="DUF6326"/>
</dbReference>
<accession>X1S8K8</accession>
<sequence length="74" mass="8357">MTIPSLMVFLSLTLPAKANRWTNIIVGILYIVVTLGMTIGESWAYYIFASIVEAVLLLLIVVYAWKWPKQEVSP</sequence>
<comment type="caution">
    <text evidence="2">The sequence shown here is derived from an EMBL/GenBank/DDBJ whole genome shotgun (WGS) entry which is preliminary data.</text>
</comment>
<evidence type="ECO:0000256" key="1">
    <source>
        <dbReference type="SAM" id="Phobius"/>
    </source>
</evidence>
<keyword evidence="1" id="KW-0812">Transmembrane</keyword>
<keyword evidence="1" id="KW-0472">Membrane</keyword>
<protein>
    <submittedName>
        <fullName evidence="2">Uncharacterized protein</fullName>
    </submittedName>
</protein>
<reference evidence="2" key="1">
    <citation type="journal article" date="2014" name="Front. Microbiol.">
        <title>High frequency of phylogenetically diverse reductive dehalogenase-homologous genes in deep subseafloor sedimentary metagenomes.</title>
        <authorList>
            <person name="Kawai M."/>
            <person name="Futagami T."/>
            <person name="Toyoda A."/>
            <person name="Takaki Y."/>
            <person name="Nishi S."/>
            <person name="Hori S."/>
            <person name="Arai W."/>
            <person name="Tsubouchi T."/>
            <person name="Morono Y."/>
            <person name="Uchiyama I."/>
            <person name="Ito T."/>
            <person name="Fujiyama A."/>
            <person name="Inagaki F."/>
            <person name="Takami H."/>
        </authorList>
    </citation>
    <scope>NUCLEOTIDE SEQUENCE</scope>
    <source>
        <strain evidence="2">Expedition CK06-06</strain>
    </source>
</reference>
<keyword evidence="1" id="KW-1133">Transmembrane helix</keyword>
<feature type="transmembrane region" description="Helical" evidence="1">
    <location>
        <begin position="45"/>
        <end position="65"/>
    </location>
</feature>
<organism evidence="2">
    <name type="scientific">marine sediment metagenome</name>
    <dbReference type="NCBI Taxonomy" id="412755"/>
    <lineage>
        <taxon>unclassified sequences</taxon>
        <taxon>metagenomes</taxon>
        <taxon>ecological metagenomes</taxon>
    </lineage>
</organism>
<gene>
    <name evidence="2" type="ORF">S12H4_03597</name>
</gene>